<dbReference type="PANTHER" id="PTHR47966:SF73">
    <property type="entry name" value="PEPTIDASE A1 DOMAIN-CONTAINING PROTEIN"/>
    <property type="match status" value="1"/>
</dbReference>
<dbReference type="GO" id="GO:0004190">
    <property type="term" value="F:aspartic-type endopeptidase activity"/>
    <property type="evidence" value="ECO:0007669"/>
    <property type="project" value="InterPro"/>
</dbReference>
<dbReference type="InterPro" id="IPR034164">
    <property type="entry name" value="Pepsin-like_dom"/>
</dbReference>
<dbReference type="InterPro" id="IPR001461">
    <property type="entry name" value="Aspartic_peptidase_A1"/>
</dbReference>
<keyword evidence="5" id="KW-0378">Hydrolase</keyword>
<gene>
    <name evidence="5" type="ORF">GLOTRDRAFT_42809</name>
</gene>
<feature type="compositionally biased region" description="Low complexity" evidence="2">
    <location>
        <begin position="427"/>
        <end position="437"/>
    </location>
</feature>
<dbReference type="HOGENOM" id="CLU_013253_8_0_1"/>
<feature type="domain" description="Peptidase A1" evidence="4">
    <location>
        <begin position="1"/>
        <end position="314"/>
    </location>
</feature>
<dbReference type="AlphaFoldDB" id="S7Q3Q0"/>
<keyword evidence="3" id="KW-0472">Membrane</keyword>
<dbReference type="GeneID" id="19306154"/>
<feature type="region of interest" description="Disordered" evidence="2">
    <location>
        <begin position="420"/>
        <end position="451"/>
    </location>
</feature>
<dbReference type="InterPro" id="IPR033121">
    <property type="entry name" value="PEPTIDASE_A1"/>
</dbReference>
<dbReference type="InterPro" id="IPR021109">
    <property type="entry name" value="Peptidase_aspartic_dom_sf"/>
</dbReference>
<keyword evidence="3" id="KW-0812">Transmembrane</keyword>
<comment type="similarity">
    <text evidence="1">Belongs to the peptidase A1 family.</text>
</comment>
<keyword evidence="3" id="KW-1133">Transmembrane helix</keyword>
<evidence type="ECO:0000313" key="5">
    <source>
        <dbReference type="EMBL" id="EPQ54621.1"/>
    </source>
</evidence>
<organism evidence="5 6">
    <name type="scientific">Gloeophyllum trabeum (strain ATCC 11539 / FP-39264 / Madison 617)</name>
    <name type="common">Brown rot fungus</name>
    <dbReference type="NCBI Taxonomy" id="670483"/>
    <lineage>
        <taxon>Eukaryota</taxon>
        <taxon>Fungi</taxon>
        <taxon>Dikarya</taxon>
        <taxon>Basidiomycota</taxon>
        <taxon>Agaricomycotina</taxon>
        <taxon>Agaricomycetes</taxon>
        <taxon>Gloeophyllales</taxon>
        <taxon>Gloeophyllaceae</taxon>
        <taxon>Gloeophyllum</taxon>
    </lineage>
</organism>
<feature type="compositionally biased region" description="Polar residues" evidence="2">
    <location>
        <begin position="13"/>
        <end position="23"/>
    </location>
</feature>
<dbReference type="CDD" id="cd05471">
    <property type="entry name" value="pepsin_like"/>
    <property type="match status" value="1"/>
</dbReference>
<dbReference type="Proteomes" id="UP000030669">
    <property type="component" value="Unassembled WGS sequence"/>
</dbReference>
<dbReference type="PROSITE" id="PS51767">
    <property type="entry name" value="PEPTIDASE_A1"/>
    <property type="match status" value="1"/>
</dbReference>
<accession>S7Q3Q0</accession>
<dbReference type="eggNOG" id="ENOG502SHYU">
    <property type="taxonomic scope" value="Eukaryota"/>
</dbReference>
<evidence type="ECO:0000313" key="6">
    <source>
        <dbReference type="Proteomes" id="UP000030669"/>
    </source>
</evidence>
<dbReference type="KEGG" id="gtr:GLOTRDRAFT_42809"/>
<name>S7Q3Q0_GLOTA</name>
<dbReference type="GO" id="GO:0006508">
    <property type="term" value="P:proteolysis"/>
    <property type="evidence" value="ECO:0007669"/>
    <property type="project" value="UniProtKB-KW"/>
</dbReference>
<evidence type="ECO:0000259" key="4">
    <source>
        <dbReference type="PROSITE" id="PS51767"/>
    </source>
</evidence>
<reference evidence="5 6" key="1">
    <citation type="journal article" date="2012" name="Science">
        <title>The Paleozoic origin of enzymatic lignin decomposition reconstructed from 31 fungal genomes.</title>
        <authorList>
            <person name="Floudas D."/>
            <person name="Binder M."/>
            <person name="Riley R."/>
            <person name="Barry K."/>
            <person name="Blanchette R.A."/>
            <person name="Henrissat B."/>
            <person name="Martinez A.T."/>
            <person name="Otillar R."/>
            <person name="Spatafora J.W."/>
            <person name="Yadav J.S."/>
            <person name="Aerts A."/>
            <person name="Benoit I."/>
            <person name="Boyd A."/>
            <person name="Carlson A."/>
            <person name="Copeland A."/>
            <person name="Coutinho P.M."/>
            <person name="de Vries R.P."/>
            <person name="Ferreira P."/>
            <person name="Findley K."/>
            <person name="Foster B."/>
            <person name="Gaskell J."/>
            <person name="Glotzer D."/>
            <person name="Gorecki P."/>
            <person name="Heitman J."/>
            <person name="Hesse C."/>
            <person name="Hori C."/>
            <person name="Igarashi K."/>
            <person name="Jurgens J.A."/>
            <person name="Kallen N."/>
            <person name="Kersten P."/>
            <person name="Kohler A."/>
            <person name="Kuees U."/>
            <person name="Kumar T.K.A."/>
            <person name="Kuo A."/>
            <person name="LaButti K."/>
            <person name="Larrondo L.F."/>
            <person name="Lindquist E."/>
            <person name="Ling A."/>
            <person name="Lombard V."/>
            <person name="Lucas S."/>
            <person name="Lundell T."/>
            <person name="Martin R."/>
            <person name="McLaughlin D.J."/>
            <person name="Morgenstern I."/>
            <person name="Morin E."/>
            <person name="Murat C."/>
            <person name="Nagy L.G."/>
            <person name="Nolan M."/>
            <person name="Ohm R.A."/>
            <person name="Patyshakuliyeva A."/>
            <person name="Rokas A."/>
            <person name="Ruiz-Duenas F.J."/>
            <person name="Sabat G."/>
            <person name="Salamov A."/>
            <person name="Samejima M."/>
            <person name="Schmutz J."/>
            <person name="Slot J.C."/>
            <person name="St John F."/>
            <person name="Stenlid J."/>
            <person name="Sun H."/>
            <person name="Sun S."/>
            <person name="Syed K."/>
            <person name="Tsang A."/>
            <person name="Wiebenga A."/>
            <person name="Young D."/>
            <person name="Pisabarro A."/>
            <person name="Eastwood D.C."/>
            <person name="Martin F."/>
            <person name="Cullen D."/>
            <person name="Grigoriev I.V."/>
            <person name="Hibbett D.S."/>
        </authorList>
    </citation>
    <scope>NUCLEOTIDE SEQUENCE [LARGE SCALE GENOMIC DNA]</scope>
    <source>
        <strain evidence="5 6">ATCC 11539</strain>
    </source>
</reference>
<feature type="transmembrane region" description="Helical" evidence="3">
    <location>
        <begin position="357"/>
        <end position="378"/>
    </location>
</feature>
<dbReference type="OMA" id="YTYINFG"/>
<keyword evidence="6" id="KW-1185">Reference proteome</keyword>
<dbReference type="SUPFAM" id="SSF50630">
    <property type="entry name" value="Acid proteases"/>
    <property type="match status" value="1"/>
</dbReference>
<protein>
    <submittedName>
        <fullName evidence="5">Acid protease</fullName>
    </submittedName>
</protein>
<dbReference type="Pfam" id="PF00026">
    <property type="entry name" value="Asp"/>
    <property type="match status" value="1"/>
</dbReference>
<proteinExistence type="inferred from homology"/>
<feature type="region of interest" description="Disordered" evidence="2">
    <location>
        <begin position="1"/>
        <end position="23"/>
    </location>
</feature>
<dbReference type="EMBL" id="KB469303">
    <property type="protein sequence ID" value="EPQ54621.1"/>
    <property type="molecule type" value="Genomic_DNA"/>
</dbReference>
<keyword evidence="5" id="KW-0645">Protease</keyword>
<dbReference type="RefSeq" id="XP_007866639.1">
    <property type="nucleotide sequence ID" value="XM_007868448.1"/>
</dbReference>
<evidence type="ECO:0000256" key="2">
    <source>
        <dbReference type="SAM" id="MobiDB-lite"/>
    </source>
</evidence>
<dbReference type="OrthoDB" id="15189at2759"/>
<dbReference type="Gene3D" id="2.40.70.10">
    <property type="entry name" value="Acid Proteases"/>
    <property type="match status" value="2"/>
</dbReference>
<evidence type="ECO:0000256" key="1">
    <source>
        <dbReference type="ARBA" id="ARBA00007447"/>
    </source>
</evidence>
<sequence>MGSSSDLWVAGTGVQSTSTGKTSGVTYVKGSIEGPVELATLEFAGYTVKDQAFILAPPSSDNPAGTGLIGLGPNNGSRVFEALDREDQGDAVLDRLFRQNTSTPNFLSVLLGRSDDPTDTFPGDLTVGEILPGYEVISSQPKLTVSRVSIYDTGDQHWQTLVDADGIIGSNGKVISVTTGVNTTSNAKQLTAVFDTGFTLPQVPAAVAQGIYGPISGARLQNISGLGESWTLPCTAEVNATFKFSGVSIPIHPLDLSMSDALSDSSRCLGTFQPISDDAQSPSYDMILGMAFLRNVYILINFGDFVDDSAAAVADPYIQLLPTTNDTAEAHNDFVRVRLNREANPSNDTRRAPWRTILLAIGLALLALAFILGVISYIRRRRAARAPVAARVGGFFNNQNTYAPLGTPAPPMAMEVVSGPPPPGPPGYNAGQYYNPYDAPHQTPYGRPYGS</sequence>
<dbReference type="PANTHER" id="PTHR47966">
    <property type="entry name" value="BETA-SITE APP-CLEAVING ENZYME, ISOFORM A-RELATED"/>
    <property type="match status" value="1"/>
</dbReference>
<evidence type="ECO:0000256" key="3">
    <source>
        <dbReference type="SAM" id="Phobius"/>
    </source>
</evidence>